<keyword evidence="3" id="KW-1185">Reference proteome</keyword>
<feature type="transmembrane region" description="Helical" evidence="1">
    <location>
        <begin position="123"/>
        <end position="143"/>
    </location>
</feature>
<dbReference type="RefSeq" id="WP_232399337.1">
    <property type="nucleotide sequence ID" value="NZ_CP102173.1"/>
</dbReference>
<accession>A0ABY5MEW0</accession>
<feature type="transmembrane region" description="Helical" evidence="1">
    <location>
        <begin position="94"/>
        <end position="117"/>
    </location>
</feature>
<name>A0ABY5MEW0_9ACTN</name>
<keyword evidence="1" id="KW-0812">Transmembrane</keyword>
<evidence type="ECO:0000256" key="1">
    <source>
        <dbReference type="SAM" id="Phobius"/>
    </source>
</evidence>
<keyword evidence="1" id="KW-1133">Transmembrane helix</keyword>
<feature type="transmembrane region" description="Helical" evidence="1">
    <location>
        <begin position="12"/>
        <end position="36"/>
    </location>
</feature>
<evidence type="ECO:0000313" key="2">
    <source>
        <dbReference type="EMBL" id="UUP15282.1"/>
    </source>
</evidence>
<keyword evidence="1" id="KW-0472">Membrane</keyword>
<dbReference type="Proteomes" id="UP001316184">
    <property type="component" value="Chromosome"/>
</dbReference>
<reference evidence="2 3" key="1">
    <citation type="submission" date="2022-08" db="EMBL/GenBank/DDBJ databases">
        <title>novel species in genus Aeromicrobium.</title>
        <authorList>
            <person name="Ye L."/>
        </authorList>
    </citation>
    <scope>NUCLEOTIDE SEQUENCE [LARGE SCALE GENOMIC DNA]</scope>
    <source>
        <strain evidence="3">zg-Y1379</strain>
    </source>
</reference>
<protein>
    <submittedName>
        <fullName evidence="2">Uncharacterized protein</fullName>
    </submittedName>
</protein>
<feature type="transmembrane region" description="Helical" evidence="1">
    <location>
        <begin position="52"/>
        <end position="74"/>
    </location>
</feature>
<evidence type="ECO:0000313" key="3">
    <source>
        <dbReference type="Proteomes" id="UP001316184"/>
    </source>
</evidence>
<gene>
    <name evidence="2" type="ORF">NQV15_08215</name>
</gene>
<dbReference type="EMBL" id="CP102173">
    <property type="protein sequence ID" value="UUP15282.1"/>
    <property type="molecule type" value="Genomic_DNA"/>
</dbReference>
<proteinExistence type="predicted"/>
<sequence length="158" mass="16844">MSDSKGEANHSSVPWEIWLLAGLGIAGGTCVTWFGADPEAKGVPDLNDLLPWWVPVGLLATLAIVGFLSVVAPFSQSKKERKRFARMAGIVQPLAASLTAGAALGVAIGWSLVSLVQSERVEVFYAVLAPMLILCLGLGLSLAGSKPWVKRWHQRLNP</sequence>
<organism evidence="2 3">
    <name type="scientific">Aeromicrobium wangtongii</name>
    <dbReference type="NCBI Taxonomy" id="2969247"/>
    <lineage>
        <taxon>Bacteria</taxon>
        <taxon>Bacillati</taxon>
        <taxon>Actinomycetota</taxon>
        <taxon>Actinomycetes</taxon>
        <taxon>Propionibacteriales</taxon>
        <taxon>Nocardioidaceae</taxon>
        <taxon>Aeromicrobium</taxon>
    </lineage>
</organism>